<feature type="transmembrane region" description="Helical" evidence="9">
    <location>
        <begin position="298"/>
        <end position="317"/>
    </location>
</feature>
<dbReference type="FunFam" id="1.20.1740.10:FF:000004">
    <property type="entry name" value="Sodium:alanine symporter family protein"/>
    <property type="match status" value="1"/>
</dbReference>
<keyword evidence="8 9" id="KW-0472">Membrane</keyword>
<keyword evidence="7 9" id="KW-1133">Transmembrane helix</keyword>
<feature type="transmembrane region" description="Helical" evidence="9">
    <location>
        <begin position="177"/>
        <end position="197"/>
    </location>
</feature>
<organism evidence="10 11">
    <name type="scientific">Propionigenium maris DSM 9537</name>
    <dbReference type="NCBI Taxonomy" id="1123000"/>
    <lineage>
        <taxon>Bacteria</taxon>
        <taxon>Fusobacteriati</taxon>
        <taxon>Fusobacteriota</taxon>
        <taxon>Fusobacteriia</taxon>
        <taxon>Fusobacteriales</taxon>
        <taxon>Fusobacteriaceae</taxon>
        <taxon>Propionigenium</taxon>
    </lineage>
</organism>
<gene>
    <name evidence="10" type="ORF">PM10SUCC1_16180</name>
</gene>
<dbReference type="Pfam" id="PF01235">
    <property type="entry name" value="Na_Ala_symp"/>
    <property type="match status" value="1"/>
</dbReference>
<proteinExistence type="inferred from homology"/>
<evidence type="ECO:0000256" key="8">
    <source>
        <dbReference type="ARBA" id="ARBA00023136"/>
    </source>
</evidence>
<keyword evidence="5 9" id="KW-0812">Transmembrane</keyword>
<name>A0A9W6LMR8_9FUSO</name>
<evidence type="ECO:0000313" key="11">
    <source>
        <dbReference type="Proteomes" id="UP001144471"/>
    </source>
</evidence>
<evidence type="ECO:0000256" key="3">
    <source>
        <dbReference type="ARBA" id="ARBA00022448"/>
    </source>
</evidence>
<dbReference type="AlphaFoldDB" id="A0A9W6LMR8"/>
<dbReference type="Proteomes" id="UP001144471">
    <property type="component" value="Unassembled WGS sequence"/>
</dbReference>
<feature type="transmembrane region" description="Helical" evidence="9">
    <location>
        <begin position="217"/>
        <end position="241"/>
    </location>
</feature>
<evidence type="ECO:0000256" key="9">
    <source>
        <dbReference type="RuleBase" id="RU363064"/>
    </source>
</evidence>
<feature type="transmembrane region" description="Helical" evidence="9">
    <location>
        <begin position="346"/>
        <end position="366"/>
    </location>
</feature>
<accession>A0A9W6LMR8</accession>
<sequence>MLMNLIGTLNGLLWGSVLIVALLGTGLYFTLKSGFLQFRMIKEMVILISGKRESSSNSDGISSFQAFCIGTATRVGAGNIAGVAVAIAAGGPGAIFWMWMVALLGATSAFVESTLSQVYKVKDSEGVYKGGPSYYMEKGLKMKGLGVAFALCCITAYGLIFNAVLSHEISASFQQAFGFNKLITTLVVMAIVAWAVFGGAKRIASITEKMVPAMAGIYILLAVFLIVTNLDAIPGIISLIIKNAFGIEQVIGGGMGAAISSGVARGLFSNEAGMGGGSIASAAATVSHPAKQGLVQTFGVFIDTLVICSATAVMVLISGDLYTEGLSGVQLVQASLAQQIGSFGEIFIAISMFLFAISTIFGCFYYGESSVTFIKDSKSSKNLYKLAGIGMVLFGGLAQSALVWNLADLTMGVMALINIVAILPLSKIAFKVFHDYKTQLAAGKNPVFDRSQFPELADISSWSPEEMKEFDDVETREAELELV</sequence>
<keyword evidence="4 9" id="KW-1003">Cell membrane</keyword>
<feature type="transmembrane region" description="Helical" evidence="9">
    <location>
        <begin position="12"/>
        <end position="31"/>
    </location>
</feature>
<dbReference type="GO" id="GO:0005886">
    <property type="term" value="C:plasma membrane"/>
    <property type="evidence" value="ECO:0007669"/>
    <property type="project" value="UniProtKB-SubCell"/>
</dbReference>
<evidence type="ECO:0000256" key="6">
    <source>
        <dbReference type="ARBA" id="ARBA00022847"/>
    </source>
</evidence>
<dbReference type="PANTHER" id="PTHR30330:SF1">
    <property type="entry name" value="AMINO-ACID CARRIER PROTEIN ALST"/>
    <property type="match status" value="1"/>
</dbReference>
<protein>
    <submittedName>
        <fullName evidence="10">Sodium:alanine symporter</fullName>
    </submittedName>
</protein>
<keyword evidence="3 9" id="KW-0813">Transport</keyword>
<dbReference type="GO" id="GO:0005283">
    <property type="term" value="F:amino acid:sodium symporter activity"/>
    <property type="evidence" value="ECO:0007669"/>
    <property type="project" value="InterPro"/>
</dbReference>
<comment type="subcellular location">
    <subcellularLocation>
        <location evidence="1 9">Cell membrane</location>
        <topology evidence="1 9">Multi-pass membrane protein</topology>
    </subcellularLocation>
</comment>
<dbReference type="RefSeq" id="WP_281835014.1">
    <property type="nucleotide sequence ID" value="NZ_BSDY01000006.1"/>
</dbReference>
<keyword evidence="6 9" id="KW-0769">Symport</keyword>
<feature type="transmembrane region" description="Helical" evidence="9">
    <location>
        <begin position="413"/>
        <end position="430"/>
    </location>
</feature>
<evidence type="ECO:0000256" key="2">
    <source>
        <dbReference type="ARBA" id="ARBA00009261"/>
    </source>
</evidence>
<evidence type="ECO:0000256" key="5">
    <source>
        <dbReference type="ARBA" id="ARBA00022692"/>
    </source>
</evidence>
<feature type="transmembrane region" description="Helical" evidence="9">
    <location>
        <begin position="386"/>
        <end position="407"/>
    </location>
</feature>
<evidence type="ECO:0000256" key="7">
    <source>
        <dbReference type="ARBA" id="ARBA00022989"/>
    </source>
</evidence>
<evidence type="ECO:0000256" key="4">
    <source>
        <dbReference type="ARBA" id="ARBA00022475"/>
    </source>
</evidence>
<evidence type="ECO:0000256" key="1">
    <source>
        <dbReference type="ARBA" id="ARBA00004651"/>
    </source>
</evidence>
<dbReference type="EMBL" id="BSDY01000006">
    <property type="protein sequence ID" value="GLI56104.1"/>
    <property type="molecule type" value="Genomic_DNA"/>
</dbReference>
<dbReference type="NCBIfam" id="TIGR00835">
    <property type="entry name" value="agcS"/>
    <property type="match status" value="1"/>
</dbReference>
<reference evidence="10" key="1">
    <citation type="submission" date="2022-12" db="EMBL/GenBank/DDBJ databases">
        <title>Reference genome sequencing for broad-spectrum identification of bacterial and archaeal isolates by mass spectrometry.</title>
        <authorList>
            <person name="Sekiguchi Y."/>
            <person name="Tourlousse D.M."/>
        </authorList>
    </citation>
    <scope>NUCLEOTIDE SEQUENCE</scope>
    <source>
        <strain evidence="10">10succ1</strain>
    </source>
</reference>
<dbReference type="PROSITE" id="PS00873">
    <property type="entry name" value="NA_ALANINE_SYMP"/>
    <property type="match status" value="1"/>
</dbReference>
<dbReference type="InterPro" id="IPR001463">
    <property type="entry name" value="Na/Ala_symport"/>
</dbReference>
<feature type="transmembrane region" description="Helical" evidence="9">
    <location>
        <begin position="80"/>
        <end position="100"/>
    </location>
</feature>
<dbReference type="PRINTS" id="PR00175">
    <property type="entry name" value="NAALASMPORT"/>
</dbReference>
<dbReference type="PANTHER" id="PTHR30330">
    <property type="entry name" value="AGSS FAMILY TRANSPORTER, SODIUM-ALANINE"/>
    <property type="match status" value="1"/>
</dbReference>
<evidence type="ECO:0000313" key="10">
    <source>
        <dbReference type="EMBL" id="GLI56104.1"/>
    </source>
</evidence>
<feature type="transmembrane region" description="Helical" evidence="9">
    <location>
        <begin position="145"/>
        <end position="165"/>
    </location>
</feature>
<keyword evidence="11" id="KW-1185">Reference proteome</keyword>
<comment type="caution">
    <text evidence="10">The sequence shown here is derived from an EMBL/GenBank/DDBJ whole genome shotgun (WGS) entry which is preliminary data.</text>
</comment>
<comment type="similarity">
    <text evidence="2 9">Belongs to the alanine or glycine:cation symporter (AGCS) (TC 2.A.25) family.</text>
</comment>